<feature type="region of interest" description="Disordered" evidence="5">
    <location>
        <begin position="424"/>
        <end position="445"/>
    </location>
</feature>
<feature type="region of interest" description="Disordered" evidence="5">
    <location>
        <begin position="294"/>
        <end position="335"/>
    </location>
</feature>
<feature type="compositionally biased region" description="Low complexity" evidence="5">
    <location>
        <begin position="664"/>
        <end position="685"/>
    </location>
</feature>
<accession>A0A0K3C9L1</accession>
<dbReference type="EMBL" id="CWKI01000002">
    <property type="protein sequence ID" value="CTR05317.1"/>
    <property type="molecule type" value="Genomic_DNA"/>
</dbReference>
<organism evidence="7 9">
    <name type="scientific">Rhodotorula toruloides</name>
    <name type="common">Yeast</name>
    <name type="synonym">Rhodosporidium toruloides</name>
    <dbReference type="NCBI Taxonomy" id="5286"/>
    <lineage>
        <taxon>Eukaryota</taxon>
        <taxon>Fungi</taxon>
        <taxon>Dikarya</taxon>
        <taxon>Basidiomycota</taxon>
        <taxon>Pucciniomycotina</taxon>
        <taxon>Microbotryomycetes</taxon>
        <taxon>Sporidiobolales</taxon>
        <taxon>Sporidiobolaceae</taxon>
        <taxon>Rhodotorula</taxon>
    </lineage>
</organism>
<feature type="transmembrane region" description="Helical" evidence="6">
    <location>
        <begin position="344"/>
        <end position="366"/>
    </location>
</feature>
<keyword evidence="2 6" id="KW-0812">Transmembrane</keyword>
<reference evidence="8 10" key="2">
    <citation type="journal article" date="2018" name="Elife">
        <title>Functional genomics of lipid metabolism in the oleaginous yeast Rhodosporidium toruloides.</title>
        <authorList>
            <person name="Coradetti S.T."/>
            <person name="Pinel D."/>
            <person name="Geiselman G."/>
            <person name="Ito M."/>
            <person name="Mondo S."/>
            <person name="Reilly M.C."/>
            <person name="Cheng Y.F."/>
            <person name="Bauer S."/>
            <person name="Grigoriev I."/>
            <person name="Gladden J.M."/>
            <person name="Simmons B.A."/>
            <person name="Brem R."/>
            <person name="Arkin A.P."/>
            <person name="Skerker J.M."/>
        </authorList>
    </citation>
    <scope>NUCLEOTIDE SEQUENCE [LARGE SCALE GENOMIC DNA]</scope>
    <source>
        <strain evidence="8 10">NBRC 0880</strain>
    </source>
</reference>
<evidence type="ECO:0000313" key="9">
    <source>
        <dbReference type="Proteomes" id="UP000199069"/>
    </source>
</evidence>
<feature type="compositionally biased region" description="Low complexity" evidence="5">
    <location>
        <begin position="174"/>
        <end position="215"/>
    </location>
</feature>
<keyword evidence="4 6" id="KW-0472">Membrane</keyword>
<evidence type="ECO:0000256" key="1">
    <source>
        <dbReference type="ARBA" id="ARBA00004167"/>
    </source>
</evidence>
<dbReference type="AlphaFoldDB" id="A0A0K3C9L1"/>
<dbReference type="InterPro" id="IPR051694">
    <property type="entry name" value="Immunoregulatory_rcpt-like"/>
</dbReference>
<dbReference type="EMBL" id="LCTV02000002">
    <property type="protein sequence ID" value="PRQ76883.1"/>
    <property type="molecule type" value="Genomic_DNA"/>
</dbReference>
<feature type="compositionally biased region" description="Polar residues" evidence="5">
    <location>
        <begin position="435"/>
        <end position="444"/>
    </location>
</feature>
<comment type="subcellular location">
    <subcellularLocation>
        <location evidence="1">Membrane</location>
        <topology evidence="1">Single-pass membrane protein</topology>
    </subcellularLocation>
</comment>
<name>A0A0K3C9L1_RHOTO</name>
<dbReference type="Proteomes" id="UP000239560">
    <property type="component" value="Unassembled WGS sequence"/>
</dbReference>
<evidence type="ECO:0000256" key="3">
    <source>
        <dbReference type="ARBA" id="ARBA00022989"/>
    </source>
</evidence>
<feature type="compositionally biased region" description="Polar residues" evidence="5">
    <location>
        <begin position="695"/>
        <end position="710"/>
    </location>
</feature>
<evidence type="ECO:0000256" key="2">
    <source>
        <dbReference type="ARBA" id="ARBA00022692"/>
    </source>
</evidence>
<feature type="region of interest" description="Disordered" evidence="5">
    <location>
        <begin position="474"/>
        <end position="518"/>
    </location>
</feature>
<gene>
    <name evidence="7" type="primary">FGENESH: predicted gene_2.347</name>
    <name evidence="8" type="ORF">AAT19DRAFT_12301</name>
    <name evidence="7" type="ORF">BN2166_0011780</name>
</gene>
<feature type="region of interest" description="Disordered" evidence="5">
    <location>
        <begin position="174"/>
        <end position="224"/>
    </location>
</feature>
<evidence type="ECO:0000313" key="7">
    <source>
        <dbReference type="EMBL" id="CTR05317.1"/>
    </source>
</evidence>
<reference evidence="7 9" key="1">
    <citation type="submission" date="2015-07" db="EMBL/GenBank/DDBJ databases">
        <authorList>
            <person name="Cajimat M.N.B."/>
            <person name="Milazzo M.L."/>
            <person name="Fulhorst C.F."/>
        </authorList>
    </citation>
    <scope>NUCLEOTIDE SEQUENCE [LARGE SCALE GENOMIC DNA]</scope>
    <source>
        <strain evidence="7">Single colony</strain>
    </source>
</reference>
<feature type="region of interest" description="Disordered" evidence="5">
    <location>
        <begin position="378"/>
        <end position="400"/>
    </location>
</feature>
<feature type="region of interest" description="Disordered" evidence="5">
    <location>
        <begin position="562"/>
        <end position="600"/>
    </location>
</feature>
<feature type="region of interest" description="Disordered" evidence="5">
    <location>
        <begin position="614"/>
        <end position="733"/>
    </location>
</feature>
<feature type="compositionally biased region" description="Polar residues" evidence="5">
    <location>
        <begin position="497"/>
        <end position="517"/>
    </location>
</feature>
<feature type="compositionally biased region" description="Low complexity" evidence="5">
    <location>
        <begin position="574"/>
        <end position="583"/>
    </location>
</feature>
<proteinExistence type="predicted"/>
<dbReference type="GO" id="GO:0071944">
    <property type="term" value="C:cell periphery"/>
    <property type="evidence" value="ECO:0007669"/>
    <property type="project" value="UniProtKB-ARBA"/>
</dbReference>
<feature type="compositionally biased region" description="Low complexity" evidence="5">
    <location>
        <begin position="617"/>
        <end position="635"/>
    </location>
</feature>
<feature type="compositionally biased region" description="Low complexity" evidence="5">
    <location>
        <begin position="294"/>
        <end position="331"/>
    </location>
</feature>
<protein>
    <submittedName>
        <fullName evidence="7">Uncharacterized protein</fullName>
    </submittedName>
</protein>
<evidence type="ECO:0000313" key="10">
    <source>
        <dbReference type="Proteomes" id="UP000239560"/>
    </source>
</evidence>
<feature type="compositionally biased region" description="Acidic residues" evidence="5">
    <location>
        <begin position="654"/>
        <end position="663"/>
    </location>
</feature>
<feature type="region of interest" description="Disordered" evidence="5">
    <location>
        <begin position="1"/>
        <end position="25"/>
    </location>
</feature>
<dbReference type="Proteomes" id="UP000199069">
    <property type="component" value="Unassembled WGS sequence"/>
</dbReference>
<evidence type="ECO:0000256" key="6">
    <source>
        <dbReference type="SAM" id="Phobius"/>
    </source>
</evidence>
<dbReference type="GO" id="GO:0016020">
    <property type="term" value="C:membrane"/>
    <property type="evidence" value="ECO:0007669"/>
    <property type="project" value="UniProtKB-SubCell"/>
</dbReference>
<evidence type="ECO:0000256" key="4">
    <source>
        <dbReference type="ARBA" id="ARBA00023136"/>
    </source>
</evidence>
<evidence type="ECO:0000256" key="5">
    <source>
        <dbReference type="SAM" id="MobiDB-lite"/>
    </source>
</evidence>
<feature type="compositionally biased region" description="Gly residues" evidence="5">
    <location>
        <begin position="584"/>
        <end position="596"/>
    </location>
</feature>
<dbReference type="OrthoDB" id="2529491at2759"/>
<dbReference type="PANTHER" id="PTHR15549">
    <property type="entry name" value="PAIRED IMMUNOGLOBULIN-LIKE TYPE 2 RECEPTOR"/>
    <property type="match status" value="1"/>
</dbReference>
<keyword evidence="3 6" id="KW-1133">Transmembrane helix</keyword>
<evidence type="ECO:0000313" key="8">
    <source>
        <dbReference type="EMBL" id="PRQ76883.1"/>
    </source>
</evidence>
<keyword evidence="9" id="KW-1185">Reference proteome</keyword>
<sequence>MSHLDAPLRSRRQHPSSDVFSRREAGVITPEDTFSPLDLALNFDDSSSPPSSSSFAAGTRSLKSLLLPAQIELRRVFHRQRRRALSSKETDVEERAPKRFQTDSSFHLHRVHHLDERQTRSSTSTAQLGAALSDVGTGTDCQAFADRYGDTRRTQVLLGCARAKAAAILASQEASSSRSAAASSTSTSRRIRTSTTTSRRSTRTSTAPRDAATPRLAAPVTTPLSPAQASALSRSIIGSVVSEQFSQAASVVASRVSVASASRAVIMSSVDSIFSEAASVVASRQGLLPTVTSASSASSASSSSALPSASSSAPSSTSSASLSSATPASTADPARSNHNRIAKIVGPSVAVPLGLLLLALLLFCCLKRRRRKSAAGYIASGRSTPGGLGPISHPQPLQSAAGGAMREYGAMGAGAGLAGLGAAAAAGAGGRPGEPSSSQESLRPTPSAIGVAFSEPRTKWGRRSLVDVLAGGVRGANSGSYTPEGSAGDGSGGHQRGLSTSSSFGGRQPSIRSSASIPSELRGVGGYNIYGYQPGQPRPVISMTSPLSSHYDPFGPGAIVPVPESARSMHPVSSEEGSISGYSEGPGGSGSGGGRSGSAESFTAVLAPPLAAGYAHSRQAQQSRTTQQTSEGEQGYWTADPGHSSVDSHTQEAGDYEEAEEELSGLSGSPQEEAVNFGSGSSSSGSGAGSRMSEDPNSTPRLGGSRTSTPRLGMGHGSIGSRRNDGTGSWWNA</sequence>
<dbReference type="OMA" id="GTGSWWN"/>